<evidence type="ECO:0000313" key="1">
    <source>
        <dbReference type="EMBL" id="WUN83473.1"/>
    </source>
</evidence>
<keyword evidence="2" id="KW-1185">Reference proteome</keyword>
<evidence type="ECO:0000313" key="2">
    <source>
        <dbReference type="Proteomes" id="UP001432312"/>
    </source>
</evidence>
<sequence>MRATVDDGPHTCDQRSARFDGTAEPWVAAAEAELRARGGIVLRLDGEELHEKGSRR</sequence>
<reference evidence="1" key="1">
    <citation type="submission" date="2022-10" db="EMBL/GenBank/DDBJ databases">
        <title>The complete genomes of actinobacterial strains from the NBC collection.</title>
        <authorList>
            <person name="Joergensen T.S."/>
            <person name="Alvarez Arevalo M."/>
            <person name="Sterndorff E.B."/>
            <person name="Faurdal D."/>
            <person name="Vuksanovic O."/>
            <person name="Mourched A.-S."/>
            <person name="Charusanti P."/>
            <person name="Shaw S."/>
            <person name="Blin K."/>
            <person name="Weber T."/>
        </authorList>
    </citation>
    <scope>NUCLEOTIDE SEQUENCE</scope>
    <source>
        <strain evidence="1">NBC_00303</strain>
    </source>
</reference>
<dbReference type="GeneID" id="95501607"/>
<accession>A0ABZ1QLA8</accession>
<organism evidence="1 2">
    <name type="scientific">Streptomyces erythrochromogenes</name>
    <dbReference type="NCBI Taxonomy" id="285574"/>
    <lineage>
        <taxon>Bacteria</taxon>
        <taxon>Bacillati</taxon>
        <taxon>Actinomycetota</taxon>
        <taxon>Actinomycetes</taxon>
        <taxon>Kitasatosporales</taxon>
        <taxon>Streptomycetaceae</taxon>
        <taxon>Streptomyces</taxon>
    </lineage>
</organism>
<dbReference type="Proteomes" id="UP001432312">
    <property type="component" value="Chromosome"/>
</dbReference>
<gene>
    <name evidence="1" type="ORF">OHA91_36175</name>
</gene>
<proteinExistence type="predicted"/>
<name>A0ABZ1QLA8_9ACTN</name>
<dbReference type="RefSeq" id="WP_328740789.1">
    <property type="nucleotide sequence ID" value="NZ_CP108036.1"/>
</dbReference>
<protein>
    <submittedName>
        <fullName evidence="1">Uncharacterized protein</fullName>
    </submittedName>
</protein>
<dbReference type="EMBL" id="CP108036">
    <property type="protein sequence ID" value="WUN83473.1"/>
    <property type="molecule type" value="Genomic_DNA"/>
</dbReference>